<evidence type="ECO:0000256" key="8">
    <source>
        <dbReference type="PROSITE-ProRule" id="PRU00125"/>
    </source>
</evidence>
<evidence type="ECO:0000256" key="7">
    <source>
        <dbReference type="ARBA" id="ARBA00023242"/>
    </source>
</evidence>
<keyword evidence="7" id="KW-0539">Nucleus</keyword>
<evidence type="ECO:0000256" key="6">
    <source>
        <dbReference type="ARBA" id="ARBA00023155"/>
    </source>
</evidence>
<dbReference type="GO" id="GO:0000977">
    <property type="term" value="F:RNA polymerase II transcription regulatory region sequence-specific DNA binding"/>
    <property type="evidence" value="ECO:0007669"/>
    <property type="project" value="TreeGrafter"/>
</dbReference>
<feature type="domain" description="LIM zinc-binding" evidence="9">
    <location>
        <begin position="68"/>
        <end position="125"/>
    </location>
</feature>
<evidence type="ECO:0000313" key="10">
    <source>
        <dbReference type="EMBL" id="KAI1718847.1"/>
    </source>
</evidence>
<dbReference type="Gene3D" id="2.10.110.10">
    <property type="entry name" value="Cysteine Rich Protein"/>
    <property type="match status" value="1"/>
</dbReference>
<proteinExistence type="predicted"/>
<comment type="subcellular location">
    <subcellularLocation>
        <location evidence="1">Nucleus</location>
    </subcellularLocation>
</comment>
<sequence>MKGSFVGVDIALSSQLQGQDENISASQFFTLENLESSDMDDPSLGLGQSFLPDSNGYQHQCTSAQQTKTCHGCGEEISDRYILKVLDCFWHESCLRCSACNSALSESNTCYMREGRIYCKQDHQQ</sequence>
<dbReference type="GO" id="GO:0046872">
    <property type="term" value="F:metal ion binding"/>
    <property type="evidence" value="ECO:0007669"/>
    <property type="project" value="UniProtKB-KW"/>
</dbReference>
<dbReference type="InterPro" id="IPR050453">
    <property type="entry name" value="LIM_Homeobox_TF"/>
</dbReference>
<gene>
    <name evidence="10" type="ORF">DdX_05958</name>
</gene>
<dbReference type="PROSITE" id="PS50023">
    <property type="entry name" value="LIM_DOMAIN_2"/>
    <property type="match status" value="1"/>
</dbReference>
<dbReference type="FunFam" id="2.10.110.10:FF:000178">
    <property type="entry name" value="LIM domain family"/>
    <property type="match status" value="1"/>
</dbReference>
<dbReference type="SMART" id="SM00132">
    <property type="entry name" value="LIM"/>
    <property type="match status" value="1"/>
</dbReference>
<dbReference type="PANTHER" id="PTHR24208:SF166">
    <property type="entry name" value="LIM HOMEOBOX TRANSCRIPTION FACTOR 1 ALPHA, ISOFORM B"/>
    <property type="match status" value="1"/>
</dbReference>
<evidence type="ECO:0000256" key="1">
    <source>
        <dbReference type="ARBA" id="ARBA00004123"/>
    </source>
</evidence>
<dbReference type="Pfam" id="PF00412">
    <property type="entry name" value="LIM"/>
    <property type="match status" value="1"/>
</dbReference>
<keyword evidence="3 8" id="KW-0862">Zinc</keyword>
<name>A0AAD4N6C6_9BILA</name>
<dbReference type="AlphaFoldDB" id="A0AAD4N6C6"/>
<dbReference type="PANTHER" id="PTHR24208">
    <property type="entry name" value="LIM/HOMEOBOX PROTEIN LHX"/>
    <property type="match status" value="1"/>
</dbReference>
<dbReference type="InterPro" id="IPR001781">
    <property type="entry name" value="Znf_LIM"/>
</dbReference>
<evidence type="ECO:0000256" key="3">
    <source>
        <dbReference type="ARBA" id="ARBA00022833"/>
    </source>
</evidence>
<dbReference type="GO" id="GO:0005634">
    <property type="term" value="C:nucleus"/>
    <property type="evidence" value="ECO:0007669"/>
    <property type="project" value="UniProtKB-SubCell"/>
</dbReference>
<keyword evidence="5" id="KW-0238">DNA-binding</keyword>
<keyword evidence="4 8" id="KW-0440">LIM domain</keyword>
<evidence type="ECO:0000256" key="5">
    <source>
        <dbReference type="ARBA" id="ARBA00023125"/>
    </source>
</evidence>
<evidence type="ECO:0000256" key="2">
    <source>
        <dbReference type="ARBA" id="ARBA00022723"/>
    </source>
</evidence>
<protein>
    <submittedName>
        <fullName evidence="10">LIM domain-containing protein</fullName>
    </submittedName>
</protein>
<keyword evidence="11" id="KW-1185">Reference proteome</keyword>
<evidence type="ECO:0000313" key="11">
    <source>
        <dbReference type="Proteomes" id="UP001201812"/>
    </source>
</evidence>
<keyword evidence="6" id="KW-0371">Homeobox</keyword>
<dbReference type="GO" id="GO:0030182">
    <property type="term" value="P:neuron differentiation"/>
    <property type="evidence" value="ECO:0007669"/>
    <property type="project" value="TreeGrafter"/>
</dbReference>
<evidence type="ECO:0000256" key="4">
    <source>
        <dbReference type="ARBA" id="ARBA00023038"/>
    </source>
</evidence>
<dbReference type="GO" id="GO:0000981">
    <property type="term" value="F:DNA-binding transcription factor activity, RNA polymerase II-specific"/>
    <property type="evidence" value="ECO:0007669"/>
    <property type="project" value="TreeGrafter"/>
</dbReference>
<evidence type="ECO:0000259" key="9">
    <source>
        <dbReference type="PROSITE" id="PS50023"/>
    </source>
</evidence>
<comment type="caution">
    <text evidence="10">The sequence shown here is derived from an EMBL/GenBank/DDBJ whole genome shotgun (WGS) entry which is preliminary data.</text>
</comment>
<dbReference type="PROSITE" id="PS00478">
    <property type="entry name" value="LIM_DOMAIN_1"/>
    <property type="match status" value="1"/>
</dbReference>
<reference evidence="10" key="1">
    <citation type="submission" date="2022-01" db="EMBL/GenBank/DDBJ databases">
        <title>Genome Sequence Resource for Two Populations of Ditylenchus destructor, the Migratory Endoparasitic Phytonematode.</title>
        <authorList>
            <person name="Zhang H."/>
            <person name="Lin R."/>
            <person name="Xie B."/>
        </authorList>
    </citation>
    <scope>NUCLEOTIDE SEQUENCE</scope>
    <source>
        <strain evidence="10">BazhouSP</strain>
    </source>
</reference>
<organism evidence="10 11">
    <name type="scientific">Ditylenchus destructor</name>
    <dbReference type="NCBI Taxonomy" id="166010"/>
    <lineage>
        <taxon>Eukaryota</taxon>
        <taxon>Metazoa</taxon>
        <taxon>Ecdysozoa</taxon>
        <taxon>Nematoda</taxon>
        <taxon>Chromadorea</taxon>
        <taxon>Rhabditida</taxon>
        <taxon>Tylenchina</taxon>
        <taxon>Tylenchomorpha</taxon>
        <taxon>Sphaerularioidea</taxon>
        <taxon>Anguinidae</taxon>
        <taxon>Anguininae</taxon>
        <taxon>Ditylenchus</taxon>
    </lineage>
</organism>
<keyword evidence="2 8" id="KW-0479">Metal-binding</keyword>
<dbReference type="EMBL" id="JAKKPZ010000007">
    <property type="protein sequence ID" value="KAI1718847.1"/>
    <property type="molecule type" value="Genomic_DNA"/>
</dbReference>
<dbReference type="SUPFAM" id="SSF57716">
    <property type="entry name" value="Glucocorticoid receptor-like (DNA-binding domain)"/>
    <property type="match status" value="2"/>
</dbReference>
<accession>A0AAD4N6C6</accession>
<dbReference type="Proteomes" id="UP001201812">
    <property type="component" value="Unassembled WGS sequence"/>
</dbReference>